<reference evidence="7 8" key="1">
    <citation type="submission" date="2023-10" db="EMBL/GenBank/DDBJ databases">
        <title>Development of a sustainable strategy for remediation of hydrocarbon-contaminated territories based on the waste exchange concept.</title>
        <authorList>
            <person name="Krivoruchko A."/>
        </authorList>
    </citation>
    <scope>NUCLEOTIDE SEQUENCE [LARGE SCALE GENOMIC DNA]</scope>
    <source>
        <strain evidence="7 8">IEGM 1203</strain>
    </source>
</reference>
<dbReference type="EMBL" id="JAWLKB010000002">
    <property type="protein sequence ID" value="MDV6265962.1"/>
    <property type="molecule type" value="Genomic_DNA"/>
</dbReference>
<keyword evidence="4 5" id="KW-0472">Membrane</keyword>
<evidence type="ECO:0000256" key="5">
    <source>
        <dbReference type="SAM" id="Phobius"/>
    </source>
</evidence>
<dbReference type="RefSeq" id="WP_317540739.1">
    <property type="nucleotide sequence ID" value="NZ_JAWLKB010000002.1"/>
</dbReference>
<dbReference type="Pfam" id="PF13515">
    <property type="entry name" value="FUSC_2"/>
    <property type="match status" value="1"/>
</dbReference>
<organism evidence="7 8">
    <name type="scientific">Rhodococcus globerulus</name>
    <dbReference type="NCBI Taxonomy" id="33008"/>
    <lineage>
        <taxon>Bacteria</taxon>
        <taxon>Bacillati</taxon>
        <taxon>Actinomycetota</taxon>
        <taxon>Actinomycetes</taxon>
        <taxon>Mycobacteriales</taxon>
        <taxon>Nocardiaceae</taxon>
        <taxon>Rhodococcus</taxon>
    </lineage>
</organism>
<evidence type="ECO:0000259" key="6">
    <source>
        <dbReference type="Pfam" id="PF13515"/>
    </source>
</evidence>
<evidence type="ECO:0000256" key="3">
    <source>
        <dbReference type="ARBA" id="ARBA00022989"/>
    </source>
</evidence>
<sequence>MNPEDAPPGEPAVVPAPRPARSVLFGLPPVGNRFPGAVRVALALAIPATIATLLGYGSASLLVGLGAFASIYGEGRPYRSRWKAVGIAALALTVLSFIGASVGEPIHRAISEGAPEALLILVILVMAVVVSTCAFTVDALRLGPPGAFFLLLTTEISSVIATPGQPPTEVALWTAVGGASALLVSMTGILWAPRAVEHAAVDAAVSAVDEYVAATDQANRHAAALRLQDAWQCLYRGKIVGTDHPLTRELERAQMRMARALADDHDPELMADAAFDIDEVGVYPPLPDPTIRYRFLRACNPSSRATITAIRLLLACIAAGSLTVLLGIDRPDWAVIAAAMVLHQGPDRILGTYRGIHRIGGTVLGLLVLGGVYLWSPTGLAMVAVLAVLQLGIELFLVRNYGVAVIFITPMAILLGAAGGAHGTVQHLVLSRMIETAVGVVVALIVLWTVGRRAHRQTLDWVDGRVARLLGVLLTDIRVAQRAPSAELCRDLEFELRGAAMAGIDAAHNEPDWVTLKWAAHTELHHLGSDVLHRLSFGTTVSRSHLENWERRYAACRSS</sequence>
<evidence type="ECO:0000256" key="2">
    <source>
        <dbReference type="ARBA" id="ARBA00022692"/>
    </source>
</evidence>
<feature type="transmembrane region" description="Helical" evidence="5">
    <location>
        <begin position="84"/>
        <end position="102"/>
    </location>
</feature>
<dbReference type="Proteomes" id="UP001185927">
    <property type="component" value="Unassembled WGS sequence"/>
</dbReference>
<keyword evidence="8" id="KW-1185">Reference proteome</keyword>
<feature type="transmembrane region" description="Helical" evidence="5">
    <location>
        <begin position="401"/>
        <end position="421"/>
    </location>
</feature>
<comment type="subcellular location">
    <subcellularLocation>
        <location evidence="1">Membrane</location>
        <topology evidence="1">Multi-pass membrane protein</topology>
    </subcellularLocation>
</comment>
<evidence type="ECO:0000313" key="7">
    <source>
        <dbReference type="EMBL" id="MDV6265962.1"/>
    </source>
</evidence>
<feature type="transmembrane region" description="Helical" evidence="5">
    <location>
        <begin position="40"/>
        <end position="72"/>
    </location>
</feature>
<feature type="transmembrane region" description="Helical" evidence="5">
    <location>
        <begin position="117"/>
        <end position="140"/>
    </location>
</feature>
<feature type="transmembrane region" description="Helical" evidence="5">
    <location>
        <begin position="433"/>
        <end position="451"/>
    </location>
</feature>
<proteinExistence type="predicted"/>
<comment type="caution">
    <text evidence="7">The sequence shown here is derived from an EMBL/GenBank/DDBJ whole genome shotgun (WGS) entry which is preliminary data.</text>
</comment>
<keyword evidence="2 5" id="KW-0812">Transmembrane</keyword>
<feature type="transmembrane region" description="Helical" evidence="5">
    <location>
        <begin position="363"/>
        <end position="389"/>
    </location>
</feature>
<gene>
    <name evidence="7" type="ORF">R3Q16_05060</name>
</gene>
<accession>A0ABU4BP05</accession>
<keyword evidence="3 5" id="KW-1133">Transmembrane helix</keyword>
<name>A0ABU4BP05_RHOGO</name>
<evidence type="ECO:0000256" key="1">
    <source>
        <dbReference type="ARBA" id="ARBA00004141"/>
    </source>
</evidence>
<evidence type="ECO:0000313" key="8">
    <source>
        <dbReference type="Proteomes" id="UP001185927"/>
    </source>
</evidence>
<feature type="domain" description="Integral membrane bound transporter" evidence="6">
    <location>
        <begin position="321"/>
        <end position="446"/>
    </location>
</feature>
<evidence type="ECO:0000256" key="4">
    <source>
        <dbReference type="ARBA" id="ARBA00023136"/>
    </source>
</evidence>
<feature type="transmembrane region" description="Helical" evidence="5">
    <location>
        <begin position="309"/>
        <end position="328"/>
    </location>
</feature>
<feature type="transmembrane region" description="Helical" evidence="5">
    <location>
        <begin position="147"/>
        <end position="164"/>
    </location>
</feature>
<protein>
    <submittedName>
        <fullName evidence="7">FUSC family protein</fullName>
    </submittedName>
</protein>
<feature type="transmembrane region" description="Helical" evidence="5">
    <location>
        <begin position="170"/>
        <end position="192"/>
    </location>
</feature>
<dbReference type="InterPro" id="IPR049453">
    <property type="entry name" value="Memb_transporter_dom"/>
</dbReference>